<keyword evidence="2" id="KW-1185">Reference proteome</keyword>
<evidence type="ECO:0000313" key="1">
    <source>
        <dbReference type="EMBL" id="KLU06879.1"/>
    </source>
</evidence>
<gene>
    <name evidence="1" type="ORF">RISK_001193</name>
</gene>
<comment type="caution">
    <text evidence="1">The sequence shown here is derived from an EMBL/GenBank/DDBJ whole genome shotgun (WGS) entry which is preliminary data.</text>
</comment>
<dbReference type="AlphaFoldDB" id="A0A0J1EN26"/>
<protein>
    <submittedName>
        <fullName evidence="1">Uncharacterized protein</fullName>
    </submittedName>
</protein>
<dbReference type="STRING" id="595434.RISK_001193"/>
<sequence length="65" mass="6811">MAEHAAGVHLPLRQTLGRVAGVLLSCLFAPPGGVERHGRVMAGNPPAVMLFPSAGWPGSQLNILW</sequence>
<accession>A0A0J1EN26</accession>
<evidence type="ECO:0000313" key="2">
    <source>
        <dbReference type="Proteomes" id="UP000036367"/>
    </source>
</evidence>
<dbReference type="EMBL" id="LECT01000010">
    <property type="protein sequence ID" value="KLU06879.1"/>
    <property type="molecule type" value="Genomic_DNA"/>
</dbReference>
<dbReference type="Proteomes" id="UP000036367">
    <property type="component" value="Unassembled WGS sequence"/>
</dbReference>
<reference evidence="1" key="1">
    <citation type="submission" date="2015-05" db="EMBL/GenBank/DDBJ databases">
        <title>Permanent draft genome of Rhodopirellula islandicus K833.</title>
        <authorList>
            <person name="Kizina J."/>
            <person name="Richter M."/>
            <person name="Glockner F.O."/>
            <person name="Harder J."/>
        </authorList>
    </citation>
    <scope>NUCLEOTIDE SEQUENCE [LARGE SCALE GENOMIC DNA]</scope>
    <source>
        <strain evidence="1">K833</strain>
    </source>
</reference>
<organism evidence="1 2">
    <name type="scientific">Rhodopirellula islandica</name>
    <dbReference type="NCBI Taxonomy" id="595434"/>
    <lineage>
        <taxon>Bacteria</taxon>
        <taxon>Pseudomonadati</taxon>
        <taxon>Planctomycetota</taxon>
        <taxon>Planctomycetia</taxon>
        <taxon>Pirellulales</taxon>
        <taxon>Pirellulaceae</taxon>
        <taxon>Rhodopirellula</taxon>
    </lineage>
</organism>
<name>A0A0J1EN26_RHOIS</name>
<proteinExistence type="predicted"/>